<dbReference type="Gene3D" id="3.40.605.10">
    <property type="entry name" value="Aldehyde Dehydrogenase, Chain A, domain 1"/>
    <property type="match status" value="1"/>
</dbReference>
<feature type="domain" description="Aldehyde dehydrogenase" evidence="6">
    <location>
        <begin position="12"/>
        <end position="460"/>
    </location>
</feature>
<name>A0ABN2FUA4_9ACTN</name>
<evidence type="ECO:0000256" key="2">
    <source>
        <dbReference type="ARBA" id="ARBA00023002"/>
    </source>
</evidence>
<dbReference type="Gene3D" id="3.40.309.10">
    <property type="entry name" value="Aldehyde Dehydrogenase, Chain A, domain 2"/>
    <property type="match status" value="1"/>
</dbReference>
<protein>
    <recommendedName>
        <fullName evidence="3">Aldehyde dehydrogenase</fullName>
    </recommendedName>
</protein>
<dbReference type="Pfam" id="PF00171">
    <property type="entry name" value="Aldedh"/>
    <property type="match status" value="1"/>
</dbReference>
<proteinExistence type="inferred from homology"/>
<dbReference type="Proteomes" id="UP001500618">
    <property type="component" value="Unassembled WGS sequence"/>
</dbReference>
<keyword evidence="8" id="KW-1185">Reference proteome</keyword>
<dbReference type="SUPFAM" id="SSF53720">
    <property type="entry name" value="ALDH-like"/>
    <property type="match status" value="1"/>
</dbReference>
<keyword evidence="2 3" id="KW-0560">Oxidoreductase</keyword>
<dbReference type="CDD" id="cd07099">
    <property type="entry name" value="ALDH_DDALDH"/>
    <property type="match status" value="1"/>
</dbReference>
<evidence type="ECO:0000313" key="8">
    <source>
        <dbReference type="Proteomes" id="UP001500618"/>
    </source>
</evidence>
<feature type="active site" evidence="4">
    <location>
        <position position="242"/>
    </location>
</feature>
<reference evidence="7 8" key="1">
    <citation type="journal article" date="2019" name="Int. J. Syst. Evol. Microbiol.">
        <title>The Global Catalogue of Microorganisms (GCM) 10K type strain sequencing project: providing services to taxonomists for standard genome sequencing and annotation.</title>
        <authorList>
            <consortium name="The Broad Institute Genomics Platform"/>
            <consortium name="The Broad Institute Genome Sequencing Center for Infectious Disease"/>
            <person name="Wu L."/>
            <person name="Ma J."/>
        </authorList>
    </citation>
    <scope>NUCLEOTIDE SEQUENCE [LARGE SCALE GENOMIC DNA]</scope>
    <source>
        <strain evidence="7 8">JCM 14718</strain>
    </source>
</reference>
<dbReference type="InterPro" id="IPR012394">
    <property type="entry name" value="Aldehyde_DH_NAD(P)"/>
</dbReference>
<evidence type="ECO:0000256" key="4">
    <source>
        <dbReference type="PROSITE-ProRule" id="PRU10007"/>
    </source>
</evidence>
<dbReference type="RefSeq" id="WP_344306958.1">
    <property type="nucleotide sequence ID" value="NZ_BAAANY010000002.1"/>
</dbReference>
<dbReference type="InterPro" id="IPR015590">
    <property type="entry name" value="Aldehyde_DH_dom"/>
</dbReference>
<comment type="similarity">
    <text evidence="1 3 5">Belongs to the aldehyde dehydrogenase family.</text>
</comment>
<dbReference type="EMBL" id="BAAANY010000002">
    <property type="protein sequence ID" value="GAA1659753.1"/>
    <property type="molecule type" value="Genomic_DNA"/>
</dbReference>
<comment type="caution">
    <text evidence="7">The sequence shown here is derived from an EMBL/GenBank/DDBJ whole genome shotgun (WGS) entry which is preliminary data.</text>
</comment>
<evidence type="ECO:0000259" key="6">
    <source>
        <dbReference type="Pfam" id="PF00171"/>
    </source>
</evidence>
<dbReference type="PIRSF" id="PIRSF036492">
    <property type="entry name" value="ALDH"/>
    <property type="match status" value="1"/>
</dbReference>
<gene>
    <name evidence="7" type="ORF">GCM10009765_06410</name>
</gene>
<dbReference type="PANTHER" id="PTHR11699">
    <property type="entry name" value="ALDEHYDE DEHYDROGENASE-RELATED"/>
    <property type="match status" value="1"/>
</dbReference>
<organism evidence="7 8">
    <name type="scientific">Fodinicola feengrottensis</name>
    <dbReference type="NCBI Taxonomy" id="435914"/>
    <lineage>
        <taxon>Bacteria</taxon>
        <taxon>Bacillati</taxon>
        <taxon>Actinomycetota</taxon>
        <taxon>Actinomycetes</taxon>
        <taxon>Mycobacteriales</taxon>
        <taxon>Fodinicola</taxon>
    </lineage>
</organism>
<dbReference type="InterPro" id="IPR016162">
    <property type="entry name" value="Ald_DH_N"/>
</dbReference>
<dbReference type="InterPro" id="IPR016163">
    <property type="entry name" value="Ald_DH_C"/>
</dbReference>
<dbReference type="InterPro" id="IPR029510">
    <property type="entry name" value="Ald_DH_CS_GLU"/>
</dbReference>
<evidence type="ECO:0000256" key="3">
    <source>
        <dbReference type="PIRNR" id="PIRNR036492"/>
    </source>
</evidence>
<evidence type="ECO:0000256" key="5">
    <source>
        <dbReference type="RuleBase" id="RU003345"/>
    </source>
</evidence>
<dbReference type="InterPro" id="IPR016161">
    <property type="entry name" value="Ald_DH/histidinol_DH"/>
</dbReference>
<evidence type="ECO:0000313" key="7">
    <source>
        <dbReference type="EMBL" id="GAA1659753.1"/>
    </source>
</evidence>
<evidence type="ECO:0000256" key="1">
    <source>
        <dbReference type="ARBA" id="ARBA00009986"/>
    </source>
</evidence>
<accession>A0ABN2FUA4</accession>
<dbReference type="PROSITE" id="PS00687">
    <property type="entry name" value="ALDEHYDE_DEHYDR_GLU"/>
    <property type="match status" value="1"/>
</dbReference>
<sequence>MTVTEPAAAIAETFDSLNPATGEVVGTHRIFTDAEVNETVQRGRKAAAWWAELGFADRGKILRGWRSALVRRSAELADLMHQENGKPHADAMIEIVLAADHLDWASKHARKVLGRRRVSSGMLMINQTASVEYQPLGVVGVIGPWNYPVFTPAGSIVYALAAGNAVVFKPSEYTPGIGQWLADSFREVAGDLPLFQVITGLGATGNALCRSGVDKLAFTGSAATGKKVMAACAENLTPVVIEAGGKDALLVDEDANLDAAADAAVWGGMSNAGQTCVGVERVYVHERVYDQFLDKVVTLAKDLKAGEGEPIGPITMPSQLKVIRRHIADAIEHGGRAVVGGLDAVGDRYVQPTVLVDVPEESAAVREETFGPTLTIAKVPDMEDALRRANATNYGLGGAVFSRARGLELARRLRSGMTSVNGVITFAGVPSLPFGGIGESGFGRIHGPDGMREFARPKAITQQRFTSPVRTTTFTRRPSDDRQLVRMARLLYGRR</sequence>